<protein>
    <submittedName>
        <fullName evidence="1">Uncharacterized protein</fullName>
    </submittedName>
</protein>
<sequence length="217" mass="25628">SLLKETVEENRENVKINLEHIKELITKTEESLRLLIESLEKINKGEGTLGKLIREPELYQRAEEVVRDLEGVMRPVSNIRASVGLRTEYYGESNFLKSYISFSLWPTKEEYLLAQIIHDPWLDKFTYSFQGGMRWGTFSPRAGIMESKFGIGVDYFTFRDRLKFSIESFDFNRRPRPRFKLWTRYAASKYFYLLLGIDDFTLASRREFFFGLGLELK</sequence>
<accession>X0S4R2</accession>
<name>X0S4R2_9ZZZZ</name>
<dbReference type="AlphaFoldDB" id="X0S4R2"/>
<organism evidence="1">
    <name type="scientific">marine sediment metagenome</name>
    <dbReference type="NCBI Taxonomy" id="412755"/>
    <lineage>
        <taxon>unclassified sequences</taxon>
        <taxon>metagenomes</taxon>
        <taxon>ecological metagenomes</taxon>
    </lineage>
</organism>
<reference evidence="1" key="1">
    <citation type="journal article" date="2014" name="Front. Microbiol.">
        <title>High frequency of phylogenetically diverse reductive dehalogenase-homologous genes in deep subseafloor sedimentary metagenomes.</title>
        <authorList>
            <person name="Kawai M."/>
            <person name="Futagami T."/>
            <person name="Toyoda A."/>
            <person name="Takaki Y."/>
            <person name="Nishi S."/>
            <person name="Hori S."/>
            <person name="Arai W."/>
            <person name="Tsubouchi T."/>
            <person name="Morono Y."/>
            <person name="Uchiyama I."/>
            <person name="Ito T."/>
            <person name="Fujiyama A."/>
            <person name="Inagaki F."/>
            <person name="Takami H."/>
        </authorList>
    </citation>
    <scope>NUCLEOTIDE SEQUENCE</scope>
    <source>
        <strain evidence="1">Expedition CK06-06</strain>
    </source>
</reference>
<comment type="caution">
    <text evidence="1">The sequence shown here is derived from an EMBL/GenBank/DDBJ whole genome shotgun (WGS) entry which is preliminary data.</text>
</comment>
<gene>
    <name evidence="1" type="ORF">S01H1_11008</name>
</gene>
<proteinExistence type="predicted"/>
<feature type="non-terminal residue" evidence="1">
    <location>
        <position position="1"/>
    </location>
</feature>
<dbReference type="EMBL" id="BARS01005612">
    <property type="protein sequence ID" value="GAF76033.1"/>
    <property type="molecule type" value="Genomic_DNA"/>
</dbReference>
<evidence type="ECO:0000313" key="1">
    <source>
        <dbReference type="EMBL" id="GAF76033.1"/>
    </source>
</evidence>